<accession>A0AC60NXJ1</accession>
<keyword evidence="2" id="KW-1185">Reference proteome</keyword>
<organism evidence="1 2">
    <name type="scientific">Ixodes persulcatus</name>
    <name type="common">Taiga tick</name>
    <dbReference type="NCBI Taxonomy" id="34615"/>
    <lineage>
        <taxon>Eukaryota</taxon>
        <taxon>Metazoa</taxon>
        <taxon>Ecdysozoa</taxon>
        <taxon>Arthropoda</taxon>
        <taxon>Chelicerata</taxon>
        <taxon>Arachnida</taxon>
        <taxon>Acari</taxon>
        <taxon>Parasitiformes</taxon>
        <taxon>Ixodida</taxon>
        <taxon>Ixodoidea</taxon>
        <taxon>Ixodidae</taxon>
        <taxon>Ixodinae</taxon>
        <taxon>Ixodes</taxon>
    </lineage>
</organism>
<protein>
    <submittedName>
        <fullName evidence="1">Uncharacterized protein</fullName>
    </submittedName>
</protein>
<comment type="caution">
    <text evidence="1">The sequence shown here is derived from an EMBL/GenBank/DDBJ whole genome shotgun (WGS) entry which is preliminary data.</text>
</comment>
<dbReference type="EMBL" id="JABSTQ010011399">
    <property type="protein sequence ID" value="KAG0411849.1"/>
    <property type="molecule type" value="Genomic_DNA"/>
</dbReference>
<gene>
    <name evidence="1" type="ORF">HPB47_011030</name>
</gene>
<evidence type="ECO:0000313" key="1">
    <source>
        <dbReference type="EMBL" id="KAG0411849.1"/>
    </source>
</evidence>
<proteinExistence type="predicted"/>
<name>A0AC60NXJ1_IXOPE</name>
<sequence>MKMTKTMSNFLTVTGHGVMCAYRGMKRVCARCGLEGHFGTAYATHLVATGVALSATTPIAAVRRAGGAVVTTLRRTAPSTPRTTNPAVRSLLTNLSWTRRLQAQSRQPAGDYFVEERPGSAATDTPGVHGGVYRR</sequence>
<evidence type="ECO:0000313" key="2">
    <source>
        <dbReference type="Proteomes" id="UP000805193"/>
    </source>
</evidence>
<dbReference type="Proteomes" id="UP000805193">
    <property type="component" value="Unassembled WGS sequence"/>
</dbReference>
<reference evidence="1 2" key="1">
    <citation type="journal article" date="2020" name="Cell">
        <title>Large-Scale Comparative Analyses of Tick Genomes Elucidate Their Genetic Diversity and Vector Capacities.</title>
        <authorList>
            <consortium name="Tick Genome and Microbiome Consortium (TIGMIC)"/>
            <person name="Jia N."/>
            <person name="Wang J."/>
            <person name="Shi W."/>
            <person name="Du L."/>
            <person name="Sun Y."/>
            <person name="Zhan W."/>
            <person name="Jiang J.F."/>
            <person name="Wang Q."/>
            <person name="Zhang B."/>
            <person name="Ji P."/>
            <person name="Bell-Sakyi L."/>
            <person name="Cui X.M."/>
            <person name="Yuan T.T."/>
            <person name="Jiang B.G."/>
            <person name="Yang W.F."/>
            <person name="Lam T.T."/>
            <person name="Chang Q.C."/>
            <person name="Ding S.J."/>
            <person name="Wang X.J."/>
            <person name="Zhu J.G."/>
            <person name="Ruan X.D."/>
            <person name="Zhao L."/>
            <person name="Wei J.T."/>
            <person name="Ye R.Z."/>
            <person name="Que T.C."/>
            <person name="Du C.H."/>
            <person name="Zhou Y.H."/>
            <person name="Cheng J.X."/>
            <person name="Dai P.F."/>
            <person name="Guo W.B."/>
            <person name="Han X.H."/>
            <person name="Huang E.J."/>
            <person name="Li L.F."/>
            <person name="Wei W."/>
            <person name="Gao Y.C."/>
            <person name="Liu J.Z."/>
            <person name="Shao H.Z."/>
            <person name="Wang X."/>
            <person name="Wang C.C."/>
            <person name="Yang T.C."/>
            <person name="Huo Q.B."/>
            <person name="Li W."/>
            <person name="Chen H.Y."/>
            <person name="Chen S.E."/>
            <person name="Zhou L.G."/>
            <person name="Ni X.B."/>
            <person name="Tian J.H."/>
            <person name="Sheng Y."/>
            <person name="Liu T."/>
            <person name="Pan Y.S."/>
            <person name="Xia L.Y."/>
            <person name="Li J."/>
            <person name="Zhao F."/>
            <person name="Cao W.C."/>
        </authorList>
    </citation>
    <scope>NUCLEOTIDE SEQUENCE [LARGE SCALE GENOMIC DNA]</scope>
    <source>
        <strain evidence="1">Iper-2018</strain>
    </source>
</reference>